<evidence type="ECO:0000313" key="3">
    <source>
        <dbReference type="Proteomes" id="UP001298753"/>
    </source>
</evidence>
<feature type="compositionally biased region" description="Polar residues" evidence="1">
    <location>
        <begin position="10"/>
        <end position="24"/>
    </location>
</feature>
<sequence length="67" mass="7537">MPRKPPPQDSRLSAVSPSRVTAFTPTHKIPDGDFSTQMTYHAAERIKWSAFSATKMAQLCRVIFSKQ</sequence>
<protein>
    <submittedName>
        <fullName evidence="2">Uncharacterized protein</fullName>
    </submittedName>
</protein>
<gene>
    <name evidence="2" type="ORF">LKD22_12275</name>
</gene>
<accession>A0AAW4W3U9</accession>
<organism evidence="2 3">
    <name type="scientific">Agathobaculum butyriciproducens</name>
    <dbReference type="NCBI Taxonomy" id="1628085"/>
    <lineage>
        <taxon>Bacteria</taxon>
        <taxon>Bacillati</taxon>
        <taxon>Bacillota</taxon>
        <taxon>Clostridia</taxon>
        <taxon>Eubacteriales</taxon>
        <taxon>Butyricicoccaceae</taxon>
        <taxon>Agathobaculum</taxon>
    </lineage>
</organism>
<dbReference type="EMBL" id="JAJEPX010000068">
    <property type="protein sequence ID" value="MCC2177886.1"/>
    <property type="molecule type" value="Genomic_DNA"/>
</dbReference>
<dbReference type="Proteomes" id="UP001298753">
    <property type="component" value="Unassembled WGS sequence"/>
</dbReference>
<proteinExistence type="predicted"/>
<evidence type="ECO:0000313" key="2">
    <source>
        <dbReference type="EMBL" id="MCC2177886.1"/>
    </source>
</evidence>
<dbReference type="AlphaFoldDB" id="A0AAW4W3U9"/>
<comment type="caution">
    <text evidence="2">The sequence shown here is derived from an EMBL/GenBank/DDBJ whole genome shotgun (WGS) entry which is preliminary data.</text>
</comment>
<reference evidence="2 3" key="1">
    <citation type="submission" date="2021-10" db="EMBL/GenBank/DDBJ databases">
        <title>Anaerobic single-cell dispensing facilitates the cultivation of human gut bacteria.</title>
        <authorList>
            <person name="Afrizal A."/>
        </authorList>
    </citation>
    <scope>NUCLEOTIDE SEQUENCE [LARGE SCALE GENOMIC DNA]</scope>
    <source>
        <strain evidence="2 3">CLA-AA-H270</strain>
    </source>
</reference>
<evidence type="ECO:0000256" key="1">
    <source>
        <dbReference type="SAM" id="MobiDB-lite"/>
    </source>
</evidence>
<keyword evidence="3" id="KW-1185">Reference proteome</keyword>
<name>A0AAW4W3U9_9FIRM</name>
<feature type="region of interest" description="Disordered" evidence="1">
    <location>
        <begin position="1"/>
        <end position="28"/>
    </location>
</feature>